<evidence type="ECO:0000313" key="1">
    <source>
        <dbReference type="EMBL" id="EGH18989.1"/>
    </source>
</evidence>
<reference evidence="1 2" key="1">
    <citation type="journal article" date="2011" name="PLoS Pathog.">
        <title>Dynamic evolution of pathogenicity revealed by sequencing and comparative genomics of 19 Pseudomonas syringae isolates.</title>
        <authorList>
            <person name="Baltrus D.A."/>
            <person name="Nishimura M.T."/>
            <person name="Romanchuk A."/>
            <person name="Chang J.H."/>
            <person name="Mukhtar M.S."/>
            <person name="Cherkis K."/>
            <person name="Roach J."/>
            <person name="Grant S.R."/>
            <person name="Jones C.D."/>
            <person name="Dangl J.L."/>
        </authorList>
    </citation>
    <scope>NUCLEOTIDE SEQUENCE [LARGE SCALE GENOMIC DNA]</scope>
    <source>
        <strain evidence="2">race 4</strain>
    </source>
</reference>
<feature type="non-terminal residue" evidence="1">
    <location>
        <position position="43"/>
    </location>
</feature>
<comment type="caution">
    <text evidence="1">The sequence shown here is derived from an EMBL/GenBank/DDBJ whole genome shotgun (WGS) entry which is preliminary data.</text>
</comment>
<accession>F3CI97</accession>
<gene>
    <name evidence="1" type="ORF">Pgy4_39103</name>
</gene>
<sequence length="43" mass="5062">DVSVLLLNLRESGWWRMAVMFGVFYTVQVSGHRTFLETVRNFV</sequence>
<name>F3CI97_PSESG</name>
<protein>
    <submittedName>
        <fullName evidence="1">Uncharacterized protein</fullName>
    </submittedName>
</protein>
<dbReference type="EMBL" id="ADWY01003438">
    <property type="protein sequence ID" value="EGH18989.1"/>
    <property type="molecule type" value="Genomic_DNA"/>
</dbReference>
<organism evidence="1 2">
    <name type="scientific">Pseudomonas savastanoi pv. glycinea str. race 4</name>
    <dbReference type="NCBI Taxonomy" id="875330"/>
    <lineage>
        <taxon>Bacteria</taxon>
        <taxon>Pseudomonadati</taxon>
        <taxon>Pseudomonadota</taxon>
        <taxon>Gammaproteobacteria</taxon>
        <taxon>Pseudomonadales</taxon>
        <taxon>Pseudomonadaceae</taxon>
        <taxon>Pseudomonas</taxon>
    </lineage>
</organism>
<proteinExistence type="predicted"/>
<dbReference type="AlphaFoldDB" id="F3CI97"/>
<evidence type="ECO:0000313" key="2">
    <source>
        <dbReference type="Proteomes" id="UP000005466"/>
    </source>
</evidence>
<dbReference type="Proteomes" id="UP000005466">
    <property type="component" value="Unassembled WGS sequence"/>
</dbReference>
<feature type="non-terminal residue" evidence="1">
    <location>
        <position position="1"/>
    </location>
</feature>